<dbReference type="PANTHER" id="PTHR13936">
    <property type="entry name" value="PROFILIN"/>
    <property type="match status" value="1"/>
</dbReference>
<dbReference type="AlphaFoldDB" id="A0A8C5R976"/>
<dbReference type="InterPro" id="IPR036140">
    <property type="entry name" value="PFN_sf"/>
</dbReference>
<dbReference type="GO" id="GO:0032233">
    <property type="term" value="P:positive regulation of actin filament bundle assembly"/>
    <property type="evidence" value="ECO:0007669"/>
    <property type="project" value="TreeGrafter"/>
</dbReference>
<protein>
    <recommendedName>
        <fullName evidence="5">Profilin</fullName>
    </recommendedName>
</protein>
<dbReference type="PRINTS" id="PR01639">
    <property type="entry name" value="PROFILINMAML"/>
</dbReference>
<comment type="subcellular location">
    <subcellularLocation>
        <location evidence="1">Cytoplasm</location>
        <location evidence="1">Cytoskeleton</location>
    </subcellularLocation>
</comment>
<keyword evidence="4" id="KW-0206">Cytoskeleton</keyword>
<reference evidence="6" key="2">
    <citation type="submission" date="2025-09" db="UniProtKB">
        <authorList>
            <consortium name="Ensembl"/>
        </authorList>
    </citation>
    <scope>IDENTIFICATION</scope>
</reference>
<dbReference type="GO" id="GO:0005737">
    <property type="term" value="C:cytoplasm"/>
    <property type="evidence" value="ECO:0007669"/>
    <property type="project" value="TreeGrafter"/>
</dbReference>
<dbReference type="Gene3D" id="3.30.450.30">
    <property type="entry name" value="Dynein light chain 2a, cytoplasmic"/>
    <property type="match status" value="1"/>
</dbReference>
<dbReference type="OrthoDB" id="421374at2759"/>
<name>A0A8C5R976_9ANUR</name>
<dbReference type="GO" id="GO:0003779">
    <property type="term" value="F:actin binding"/>
    <property type="evidence" value="ECO:0007669"/>
    <property type="project" value="UniProtKB-KW"/>
</dbReference>
<reference evidence="6" key="1">
    <citation type="submission" date="2025-08" db="UniProtKB">
        <authorList>
            <consortium name="Ensembl"/>
        </authorList>
    </citation>
    <scope>IDENTIFICATION</scope>
</reference>
<accession>A0A8C5R976</accession>
<dbReference type="InterPro" id="IPR005455">
    <property type="entry name" value="PFN_euk"/>
</dbReference>
<evidence type="ECO:0000256" key="5">
    <source>
        <dbReference type="RuleBase" id="RU003909"/>
    </source>
</evidence>
<evidence type="ECO:0000256" key="4">
    <source>
        <dbReference type="ARBA" id="ARBA00023212"/>
    </source>
</evidence>
<dbReference type="Pfam" id="PF00235">
    <property type="entry name" value="Profilin"/>
    <property type="match status" value="1"/>
</dbReference>
<dbReference type="InterPro" id="IPR005454">
    <property type="entry name" value="Profilin1/2/3_vertebrate"/>
</dbReference>
<sequence length="138" mass="14742">MSWNDYVANFMSNKNCQDAAIVGFADSPGVWAAHPGGCLSKITLAEIKNIVTDDRSSLFVNGLTLGGTKCSVIRDMLCDPEAKVMDLKTKNPDGPSYAVVIAKSCKALVILIAIEGVHCGVIHTLACEMAKYLTASQY</sequence>
<keyword evidence="5" id="KW-0009">Actin-binding</keyword>
<proteinExistence type="inferred from homology"/>
<dbReference type="GO" id="GO:0005856">
    <property type="term" value="C:cytoskeleton"/>
    <property type="evidence" value="ECO:0007669"/>
    <property type="project" value="UniProtKB-SubCell"/>
</dbReference>
<evidence type="ECO:0000313" key="7">
    <source>
        <dbReference type="Proteomes" id="UP000694569"/>
    </source>
</evidence>
<dbReference type="GeneTree" id="ENSGT00940000153664"/>
<dbReference type="Proteomes" id="UP000694569">
    <property type="component" value="Unplaced"/>
</dbReference>
<dbReference type="SMART" id="SM00392">
    <property type="entry name" value="PROF"/>
    <property type="match status" value="1"/>
</dbReference>
<dbReference type="Ensembl" id="ENSLLET00000050991.1">
    <property type="protein sequence ID" value="ENSLLEP00000049077.1"/>
    <property type="gene ID" value="ENSLLEG00000030899.1"/>
</dbReference>
<evidence type="ECO:0000256" key="1">
    <source>
        <dbReference type="ARBA" id="ARBA00004245"/>
    </source>
</evidence>
<dbReference type="SUPFAM" id="SSF55770">
    <property type="entry name" value="Profilin (actin-binding protein)"/>
    <property type="match status" value="1"/>
</dbReference>
<keyword evidence="7" id="KW-1185">Reference proteome</keyword>
<keyword evidence="3" id="KW-0963">Cytoplasm</keyword>
<dbReference type="GO" id="GO:0030036">
    <property type="term" value="P:actin cytoskeleton organization"/>
    <property type="evidence" value="ECO:0007669"/>
    <property type="project" value="InterPro"/>
</dbReference>
<evidence type="ECO:0000313" key="6">
    <source>
        <dbReference type="Ensembl" id="ENSLLEP00000049077.1"/>
    </source>
</evidence>
<dbReference type="InterPro" id="IPR048278">
    <property type="entry name" value="PFN"/>
</dbReference>
<dbReference type="GO" id="GO:0030833">
    <property type="term" value="P:regulation of actin filament polymerization"/>
    <property type="evidence" value="ECO:0007669"/>
    <property type="project" value="TreeGrafter"/>
</dbReference>
<evidence type="ECO:0000256" key="2">
    <source>
        <dbReference type="ARBA" id="ARBA00010058"/>
    </source>
</evidence>
<comment type="similarity">
    <text evidence="2 5">Belongs to the profilin family.</text>
</comment>
<evidence type="ECO:0000256" key="3">
    <source>
        <dbReference type="ARBA" id="ARBA00022490"/>
    </source>
</evidence>
<organism evidence="6 7">
    <name type="scientific">Leptobrachium leishanense</name>
    <name type="common">Leishan spiny toad</name>
    <dbReference type="NCBI Taxonomy" id="445787"/>
    <lineage>
        <taxon>Eukaryota</taxon>
        <taxon>Metazoa</taxon>
        <taxon>Chordata</taxon>
        <taxon>Craniata</taxon>
        <taxon>Vertebrata</taxon>
        <taxon>Euteleostomi</taxon>
        <taxon>Amphibia</taxon>
        <taxon>Batrachia</taxon>
        <taxon>Anura</taxon>
        <taxon>Pelobatoidea</taxon>
        <taxon>Megophryidae</taxon>
        <taxon>Leptobrachium</taxon>
    </lineage>
</organism>
<dbReference type="PANTHER" id="PTHR13936:SF17">
    <property type="entry name" value="PROFILIN"/>
    <property type="match status" value="1"/>
</dbReference>
<dbReference type="CDD" id="cd00148">
    <property type="entry name" value="PROF"/>
    <property type="match status" value="1"/>
</dbReference>